<feature type="signal peptide" evidence="2">
    <location>
        <begin position="1"/>
        <end position="24"/>
    </location>
</feature>
<dbReference type="RefSeq" id="WP_185896564.1">
    <property type="nucleotide sequence ID" value="NZ_CP060028.1"/>
</dbReference>
<keyword evidence="4" id="KW-1185">Reference proteome</keyword>
<dbReference type="Gene3D" id="1.25.40.10">
    <property type="entry name" value="Tetratricopeptide repeat domain"/>
    <property type="match status" value="1"/>
</dbReference>
<dbReference type="SUPFAM" id="SSF81901">
    <property type="entry name" value="HCP-like"/>
    <property type="match status" value="1"/>
</dbReference>
<dbReference type="Proteomes" id="UP000515506">
    <property type="component" value="Chromosome"/>
</dbReference>
<proteinExistence type="predicted"/>
<accession>A0ABX6RE14</accession>
<feature type="region of interest" description="Disordered" evidence="1">
    <location>
        <begin position="229"/>
        <end position="270"/>
    </location>
</feature>
<name>A0ABX6RE14_PSEMX</name>
<evidence type="ECO:0000313" key="4">
    <source>
        <dbReference type="Proteomes" id="UP000515506"/>
    </source>
</evidence>
<organism evidence="3 4">
    <name type="scientific">Pseudoxanthomonas mexicana</name>
    <dbReference type="NCBI Taxonomy" id="128785"/>
    <lineage>
        <taxon>Bacteria</taxon>
        <taxon>Pseudomonadati</taxon>
        <taxon>Pseudomonadota</taxon>
        <taxon>Gammaproteobacteria</taxon>
        <taxon>Lysobacterales</taxon>
        <taxon>Lysobacteraceae</taxon>
        <taxon>Pseudoxanthomonas</taxon>
    </lineage>
</organism>
<gene>
    <name evidence="3" type="ORF">H4W19_06945</name>
</gene>
<reference evidence="3 4" key="1">
    <citation type="submission" date="2020-08" db="EMBL/GenBank/DDBJ databases">
        <title>Streptomycin resistant and MDR strain, P. mexicana.</title>
        <authorList>
            <person name="Ganesh-kumar S."/>
            <person name="Zhe T."/>
            <person name="Yu Z."/>
            <person name="Min Y."/>
        </authorList>
    </citation>
    <scope>NUCLEOTIDE SEQUENCE [LARGE SCALE GENOMIC DNA]</scope>
    <source>
        <strain evidence="3 4">GTZY</strain>
    </source>
</reference>
<protein>
    <submittedName>
        <fullName evidence="3">Sel1 repeat family protein</fullName>
    </submittedName>
</protein>
<dbReference type="InterPro" id="IPR006597">
    <property type="entry name" value="Sel1-like"/>
</dbReference>
<dbReference type="InterPro" id="IPR011990">
    <property type="entry name" value="TPR-like_helical_dom_sf"/>
</dbReference>
<dbReference type="SMART" id="SM00671">
    <property type="entry name" value="SEL1"/>
    <property type="match status" value="1"/>
</dbReference>
<feature type="compositionally biased region" description="Basic and acidic residues" evidence="1">
    <location>
        <begin position="256"/>
        <end position="270"/>
    </location>
</feature>
<keyword evidence="2" id="KW-0732">Signal</keyword>
<sequence length="270" mass="30176">MKQLRNAALIAGLCLLHSTLPVNAQTPPPPDPTEDRLMLSAGFLSAHPDLRFRLHGLEEFKAGRHEDAFKFFQRASFYADKPSQGMVAEMLWNGQGVAKDPALAYAWMDLAAERGYVGFLGLRERYWSALSEADRERAIREGEALYAKYGDAAAQPRLATVLRRERRKITGSRTGFAGNVQIYVPGPGGFEQIDGSKFFDERYWDPKQYQAWHDSIWTKPRIGRVSVGDVEQLPEAAPSSRIPVARPEVDAAEPQTPERDESGLGTQKDD</sequence>
<feature type="chain" id="PRO_5047230970" evidence="2">
    <location>
        <begin position="25"/>
        <end position="270"/>
    </location>
</feature>
<evidence type="ECO:0000256" key="2">
    <source>
        <dbReference type="SAM" id="SignalP"/>
    </source>
</evidence>
<evidence type="ECO:0000256" key="1">
    <source>
        <dbReference type="SAM" id="MobiDB-lite"/>
    </source>
</evidence>
<evidence type="ECO:0000313" key="3">
    <source>
        <dbReference type="EMBL" id="QND81483.1"/>
    </source>
</evidence>
<dbReference type="EMBL" id="CP060028">
    <property type="protein sequence ID" value="QND81483.1"/>
    <property type="molecule type" value="Genomic_DNA"/>
</dbReference>